<dbReference type="Gene3D" id="1.25.40.10">
    <property type="entry name" value="Tetratricopeptide repeat domain"/>
    <property type="match status" value="3"/>
</dbReference>
<organism evidence="6 7">
    <name type="scientific">Diplocarpon rosae</name>
    <dbReference type="NCBI Taxonomy" id="946125"/>
    <lineage>
        <taxon>Eukaryota</taxon>
        <taxon>Fungi</taxon>
        <taxon>Dikarya</taxon>
        <taxon>Ascomycota</taxon>
        <taxon>Pezizomycotina</taxon>
        <taxon>Leotiomycetes</taxon>
        <taxon>Helotiales</taxon>
        <taxon>Drepanopezizaceae</taxon>
        <taxon>Diplocarpon</taxon>
    </lineage>
</organism>
<dbReference type="PANTHER" id="PTHR47936">
    <property type="entry name" value="PPR_LONG DOMAIN-CONTAINING PROTEIN"/>
    <property type="match status" value="1"/>
</dbReference>
<dbReference type="InterPro" id="IPR011990">
    <property type="entry name" value="TPR-like_helical_dom_sf"/>
</dbReference>
<evidence type="ECO:0000259" key="5">
    <source>
        <dbReference type="Pfam" id="PF23276"/>
    </source>
</evidence>
<accession>A0AAD9WG42</accession>
<evidence type="ECO:0000313" key="6">
    <source>
        <dbReference type="EMBL" id="KAK2630482.1"/>
    </source>
</evidence>
<evidence type="ECO:0000256" key="1">
    <source>
        <dbReference type="ARBA" id="ARBA00006192"/>
    </source>
</evidence>
<dbReference type="Proteomes" id="UP001285354">
    <property type="component" value="Unassembled WGS sequence"/>
</dbReference>
<protein>
    <recommendedName>
        <fullName evidence="5">Pentatricopeptide repeat-containing protein-mitochondrial domain-containing protein</fullName>
    </recommendedName>
</protein>
<proteinExistence type="inferred from homology"/>
<comment type="subunit">
    <text evidence="4">Binds to mitochondrial small subunit 15S rRNA.</text>
</comment>
<dbReference type="Pfam" id="PF13812">
    <property type="entry name" value="PPR_3"/>
    <property type="match status" value="1"/>
</dbReference>
<evidence type="ECO:0000256" key="3">
    <source>
        <dbReference type="ARBA" id="ARBA00044493"/>
    </source>
</evidence>
<name>A0AAD9WG42_9HELO</name>
<evidence type="ECO:0000256" key="4">
    <source>
        <dbReference type="ARBA" id="ARBA00044511"/>
    </source>
</evidence>
<gene>
    <name evidence="6" type="ORF">QTJ16_001302</name>
</gene>
<dbReference type="PANTHER" id="PTHR47936:SF1">
    <property type="entry name" value="PENTATRICOPEPTIDE REPEAT-CONTAINING PROTEIN GUN1, CHLOROPLASTIC"/>
    <property type="match status" value="1"/>
</dbReference>
<keyword evidence="7" id="KW-1185">Reference proteome</keyword>
<dbReference type="Pfam" id="PF23276">
    <property type="entry name" value="TPR_24"/>
    <property type="match status" value="1"/>
</dbReference>
<comment type="function">
    <text evidence="3">Regulates mitochondrial small subunit maturation by controlling 15S rRNA 5'-end processing. Localizes to the 5' precursor of the 15S rRNA in a position that is subsequently occupied by mS47 in the mature yeast mtSSU. Uses structure and sequence-specific RNA recognition, binding to a single-stranded region of the precursor and specifically recognizing bases -6 to -1. The exchange of Ccm1 for mS47 is coupled to the irreversible removal of precursor rRNA that is accompanied by conformational changes of the mitoribosomal proteins uS5m and mS26. These conformational changes signal completion of 5'-end rRNA processing through protection of the mature 5'-end of the 15S rRNA and stabilization of mS47. The removal of the 5' precursor together with the dissociation of Ccm1 may be catalyzed by the 5'-3' exoribonuclease Pet127. Involved in the specific removal of group I introns in mitochondrial encoded transcripts.</text>
</comment>
<keyword evidence="2" id="KW-0677">Repeat</keyword>
<dbReference type="EMBL" id="JAUBYV010000001">
    <property type="protein sequence ID" value="KAK2630482.1"/>
    <property type="molecule type" value="Genomic_DNA"/>
</dbReference>
<comment type="similarity">
    <text evidence="1">Belongs to the CCM1 family.</text>
</comment>
<sequence>MPSTRIPIDGLWRCLCPSIDRVSTKALPARGSAARRAVNDQRPNRPQYIHTSTRRLRDTILRRIIFEPQPQKSVEPDPLQSAKPLFASRASLGSEAERKRRYVLGYQLKDVPTAKIHDQLRRVRGEAKSYHKVVELVEYLIRERGEKPALIHYDSLIRANASAKYGSVLSVRALLEEMNVLGIVKDSGLYHGVLQVLANHPDYLLRAEIMQEMKERWLGLSPEGWHSLVIGLIRDRQYELAMDKLEEMHSDQILVQPWLYDIFTFQLVHHNELDEAFKLLKLRFDSNRDEIIATVWYHLLDAFSSSFHYEGTKYIWTRRVETESFVVSDGICIAALNVAARYSDPELATSAIRILSSRKSALTTFHYEALLAAYAGAKDLKTAFRVLVIMTKAGLQTDSSTTRPLFMVLSNSLDLPSEAWDVLEELVQDNHAIPISAVNVVIEATISSGQFAKAVEMYKSVHDLFKISPNTETFNILLQGAARQKRKDLSMFLAGEMQALAIKPDHLTYDRLILACHNQDDYEDAFRYLEEMVAVGADHPDGGWWMRGGTAKALVQKCVEHNDERAWELLDEMDRRGMKTVGLRDWAEQHWTGPRKDPLLQEKIAMWATM</sequence>
<comment type="caution">
    <text evidence="6">The sequence shown here is derived from an EMBL/GenBank/DDBJ whole genome shotgun (WGS) entry which is preliminary data.</text>
</comment>
<reference evidence="6" key="1">
    <citation type="submission" date="2023-06" db="EMBL/GenBank/DDBJ databases">
        <title>Draft genome of Marssonina rosae.</title>
        <authorList>
            <person name="Cheng Q."/>
        </authorList>
    </citation>
    <scope>NUCLEOTIDE SEQUENCE</scope>
    <source>
        <strain evidence="6">R4</strain>
    </source>
</reference>
<feature type="domain" description="Pentatricopeptide repeat-containing protein-mitochondrial" evidence="5">
    <location>
        <begin position="329"/>
        <end position="461"/>
    </location>
</feature>
<evidence type="ECO:0000256" key="2">
    <source>
        <dbReference type="ARBA" id="ARBA00022737"/>
    </source>
</evidence>
<dbReference type="InterPro" id="IPR002885">
    <property type="entry name" value="PPR_rpt"/>
</dbReference>
<dbReference type="AlphaFoldDB" id="A0AAD9WG42"/>
<dbReference type="InterPro" id="IPR057027">
    <property type="entry name" value="TPR_mt"/>
</dbReference>
<evidence type="ECO:0000313" key="7">
    <source>
        <dbReference type="Proteomes" id="UP001285354"/>
    </source>
</evidence>